<organism evidence="6 7">
    <name type="scientific">Arthrobotrys conoides</name>
    <dbReference type="NCBI Taxonomy" id="74498"/>
    <lineage>
        <taxon>Eukaryota</taxon>
        <taxon>Fungi</taxon>
        <taxon>Dikarya</taxon>
        <taxon>Ascomycota</taxon>
        <taxon>Pezizomycotina</taxon>
        <taxon>Orbiliomycetes</taxon>
        <taxon>Orbiliales</taxon>
        <taxon>Orbiliaceae</taxon>
        <taxon>Arthrobotrys</taxon>
    </lineage>
</organism>
<keyword evidence="4" id="KW-0238">DNA-binding</keyword>
<dbReference type="AlphaFoldDB" id="A0AAN8NE10"/>
<dbReference type="PANTHER" id="PTHR11426">
    <property type="entry name" value="HISTONE H3"/>
    <property type="match status" value="1"/>
</dbReference>
<evidence type="ECO:0000259" key="5">
    <source>
        <dbReference type="Pfam" id="PF00125"/>
    </source>
</evidence>
<reference evidence="6 7" key="1">
    <citation type="submission" date="2019-10" db="EMBL/GenBank/DDBJ databases">
        <authorList>
            <person name="Palmer J.M."/>
        </authorList>
    </citation>
    <scope>NUCLEOTIDE SEQUENCE [LARGE SCALE GENOMIC DNA]</scope>
    <source>
        <strain evidence="6 7">TWF506</strain>
    </source>
</reference>
<evidence type="ECO:0000313" key="7">
    <source>
        <dbReference type="Proteomes" id="UP001307849"/>
    </source>
</evidence>
<dbReference type="GO" id="GO:0003677">
    <property type="term" value="F:DNA binding"/>
    <property type="evidence" value="ECO:0007669"/>
    <property type="project" value="InterPro"/>
</dbReference>
<dbReference type="SUPFAM" id="SSF47113">
    <property type="entry name" value="Histone-fold"/>
    <property type="match status" value="1"/>
</dbReference>
<dbReference type="Pfam" id="PF00125">
    <property type="entry name" value="Histone"/>
    <property type="match status" value="1"/>
</dbReference>
<protein>
    <recommendedName>
        <fullName evidence="5">Core Histone H2A/H2B/H3 domain-containing protein</fullName>
    </recommendedName>
</protein>
<dbReference type="EMBL" id="JAVHJM010000011">
    <property type="protein sequence ID" value="KAK6502474.1"/>
    <property type="molecule type" value="Genomic_DNA"/>
</dbReference>
<evidence type="ECO:0000256" key="2">
    <source>
        <dbReference type="ARBA" id="ARBA00010343"/>
    </source>
</evidence>
<accession>A0AAN8NE10</accession>
<dbReference type="Gene3D" id="1.10.20.10">
    <property type="entry name" value="Histone, subunit A"/>
    <property type="match status" value="1"/>
</dbReference>
<dbReference type="InterPro" id="IPR009072">
    <property type="entry name" value="Histone-fold"/>
</dbReference>
<dbReference type="GO" id="GO:0000786">
    <property type="term" value="C:nucleosome"/>
    <property type="evidence" value="ECO:0007669"/>
    <property type="project" value="UniProtKB-KW"/>
</dbReference>
<dbReference type="GO" id="GO:0046982">
    <property type="term" value="F:protein heterodimerization activity"/>
    <property type="evidence" value="ECO:0007669"/>
    <property type="project" value="InterPro"/>
</dbReference>
<keyword evidence="3" id="KW-0158">Chromosome</keyword>
<dbReference type="PRINTS" id="PR00622">
    <property type="entry name" value="HISTONEH3"/>
</dbReference>
<keyword evidence="4" id="KW-0544">Nucleosome core</keyword>
<dbReference type="InterPro" id="IPR000164">
    <property type="entry name" value="Histone_H3/CENP-A"/>
</dbReference>
<evidence type="ECO:0000256" key="4">
    <source>
        <dbReference type="ARBA" id="ARBA00023269"/>
    </source>
</evidence>
<gene>
    <name evidence="6" type="ORF">TWF506_003056</name>
</gene>
<name>A0AAN8NE10_9PEZI</name>
<evidence type="ECO:0000256" key="1">
    <source>
        <dbReference type="ARBA" id="ARBA00004286"/>
    </source>
</evidence>
<feature type="domain" description="Core Histone H2A/H2B/H3" evidence="5">
    <location>
        <begin position="53"/>
        <end position="140"/>
    </location>
</feature>
<comment type="subcellular location">
    <subcellularLocation>
        <location evidence="1">Chromosome</location>
    </subcellularLocation>
</comment>
<proteinExistence type="inferred from homology"/>
<dbReference type="SMART" id="SM00428">
    <property type="entry name" value="H3"/>
    <property type="match status" value="1"/>
</dbReference>
<dbReference type="Proteomes" id="UP001307849">
    <property type="component" value="Unassembled WGS sequence"/>
</dbReference>
<dbReference type="InterPro" id="IPR007125">
    <property type="entry name" value="H2A/H2B/H3"/>
</dbReference>
<sequence length="156" mass="17649">MTTSKSMQPLDDRLCHKVLARTKSAPVYKPKKKGGTVVVAGGGGVRSRRWKSGTVALREIKFYQKHTGFLLPKATFARVCRELLQETDYATREGGLRVKQSTLEALQKATEVFMVKYFQTCNTFAIHRDRVTVGPKDVTLWKQIMREFCPEVNIPG</sequence>
<evidence type="ECO:0000313" key="6">
    <source>
        <dbReference type="EMBL" id="KAK6502474.1"/>
    </source>
</evidence>
<comment type="caution">
    <text evidence="6">The sequence shown here is derived from an EMBL/GenBank/DDBJ whole genome shotgun (WGS) entry which is preliminary data.</text>
</comment>
<dbReference type="GO" id="GO:0030527">
    <property type="term" value="F:structural constituent of chromatin"/>
    <property type="evidence" value="ECO:0007669"/>
    <property type="project" value="InterPro"/>
</dbReference>
<comment type="similarity">
    <text evidence="2">Belongs to the histone H3 family.</text>
</comment>
<keyword evidence="7" id="KW-1185">Reference proteome</keyword>
<evidence type="ECO:0000256" key="3">
    <source>
        <dbReference type="ARBA" id="ARBA00022454"/>
    </source>
</evidence>